<gene>
    <name evidence="7" type="ORF">PNOK_0108500</name>
</gene>
<evidence type="ECO:0000313" key="8">
    <source>
        <dbReference type="Proteomes" id="UP000217199"/>
    </source>
</evidence>
<dbReference type="InterPro" id="IPR029058">
    <property type="entry name" value="AB_hydrolase_fold"/>
</dbReference>
<comment type="subcellular location">
    <subcellularLocation>
        <location evidence="1">Membrane</location>
        <topology evidence="1">Multi-pass membrane protein</topology>
    </subcellularLocation>
</comment>
<feature type="transmembrane region" description="Helical" evidence="6">
    <location>
        <begin position="194"/>
        <end position="215"/>
    </location>
</feature>
<evidence type="ECO:0000256" key="4">
    <source>
        <dbReference type="ARBA" id="ARBA00022989"/>
    </source>
</evidence>
<dbReference type="OrthoDB" id="277931at2759"/>
<dbReference type="PANTHER" id="PTHR17920:SF22">
    <property type="entry name" value="DUF726 DOMAIN PROTEIN (AFU_ORTHOLOGUE AFUA_2G12860)"/>
    <property type="match status" value="1"/>
</dbReference>
<feature type="transmembrane region" description="Helical" evidence="6">
    <location>
        <begin position="350"/>
        <end position="369"/>
    </location>
</feature>
<evidence type="ECO:0000256" key="2">
    <source>
        <dbReference type="ARBA" id="ARBA00009824"/>
    </source>
</evidence>
<dbReference type="AlphaFoldDB" id="A0A286UWP6"/>
<dbReference type="Proteomes" id="UP000217199">
    <property type="component" value="Unassembled WGS sequence"/>
</dbReference>
<comment type="similarity">
    <text evidence="2">Belongs to the TMCO4 family.</text>
</comment>
<dbReference type="EMBL" id="NBII01000001">
    <property type="protein sequence ID" value="PAV24017.1"/>
    <property type="molecule type" value="Genomic_DNA"/>
</dbReference>
<dbReference type="InParanoid" id="A0A286UWP6"/>
<dbReference type="InterPro" id="IPR007941">
    <property type="entry name" value="DUF726"/>
</dbReference>
<sequence>MSNPLRPRTNLEKVTPPKELSKQQRHVIFEHIYRRIAIHRNDVERWANYEGFCTKRQDENSIREKYVIEVEKWANELLEHTWIACEESGSGCPVVDPLTDTSTRDLPPLPPPEVLSRVLNTILLLSITSIKRYSSHTRAFLLTLGPLDEAAVLATLKDPSHAASNSNDLNVNAESHTQSAKNAQAQKNKIWRRVGITGAAIAGGVLVGVTGGLAAPLVGAGVTTILGALGVGGSAAGVLAAGLASSSAVCGALFGVYGAKEGADMVARHTKDVADLAIVPVRQPKDTLAVRVCVSGWLNDRGDVTAPWTIFDDSEDTFALQWEVEALQKLSTALGDLIKSHAFKYVKIQIIRHTFLAALFASLTPIAFLKLGQLIDNPWANAKALAIKTGHVLGSLLALGAFGARPVTLHGYSLGSLVILTALDHLASLNPSKSTHVVQDVFLMGTPAPADSPTWTRARRAVAGRIVNAYTDAESDYVLAFLSRVALSTAAVRSFGVAGLQPVEIPGIENVQVEGVEGHVSWRGICGRCLMMCGARGIDVDEAEAQERFVGGMIRRELEEASENETSKTP</sequence>
<dbReference type="PANTHER" id="PTHR17920">
    <property type="entry name" value="TRANSMEMBRANE AND COILED-COIL DOMAIN-CONTAINING PROTEIN 4 TMCO4"/>
    <property type="match status" value="1"/>
</dbReference>
<dbReference type="GO" id="GO:0016020">
    <property type="term" value="C:membrane"/>
    <property type="evidence" value="ECO:0007669"/>
    <property type="project" value="UniProtKB-SubCell"/>
</dbReference>
<proteinExistence type="inferred from homology"/>
<keyword evidence="4 6" id="KW-1133">Transmembrane helix</keyword>
<evidence type="ECO:0000256" key="3">
    <source>
        <dbReference type="ARBA" id="ARBA00022692"/>
    </source>
</evidence>
<dbReference type="Pfam" id="PF05277">
    <property type="entry name" value="DUF726"/>
    <property type="match status" value="1"/>
</dbReference>
<comment type="caution">
    <text evidence="7">The sequence shown here is derived from an EMBL/GenBank/DDBJ whole genome shotgun (WGS) entry which is preliminary data.</text>
</comment>
<keyword evidence="8" id="KW-1185">Reference proteome</keyword>
<evidence type="ECO:0000256" key="5">
    <source>
        <dbReference type="ARBA" id="ARBA00023136"/>
    </source>
</evidence>
<protein>
    <submittedName>
        <fullName evidence="7">Uncharacterized protein</fullName>
    </submittedName>
</protein>
<accession>A0A286UWP6</accession>
<feature type="transmembrane region" description="Helical" evidence="6">
    <location>
        <begin position="235"/>
        <end position="259"/>
    </location>
</feature>
<evidence type="ECO:0000313" key="7">
    <source>
        <dbReference type="EMBL" id="PAV24017.1"/>
    </source>
</evidence>
<dbReference type="FunCoup" id="A0A286UWP6">
    <property type="interactions" value="12"/>
</dbReference>
<name>A0A286UWP6_9AGAM</name>
<evidence type="ECO:0000256" key="6">
    <source>
        <dbReference type="SAM" id="Phobius"/>
    </source>
</evidence>
<reference evidence="7 8" key="1">
    <citation type="journal article" date="2017" name="Mol. Ecol.">
        <title>Comparative and population genomic landscape of Phellinus noxius: A hypervariable fungus causing root rot in trees.</title>
        <authorList>
            <person name="Chung C.L."/>
            <person name="Lee T.J."/>
            <person name="Akiba M."/>
            <person name="Lee H.H."/>
            <person name="Kuo T.H."/>
            <person name="Liu D."/>
            <person name="Ke H.M."/>
            <person name="Yokoi T."/>
            <person name="Roa M.B."/>
            <person name="Lu M.J."/>
            <person name="Chang Y.Y."/>
            <person name="Ann P.J."/>
            <person name="Tsai J.N."/>
            <person name="Chen C.Y."/>
            <person name="Tzean S.S."/>
            <person name="Ota Y."/>
            <person name="Hattori T."/>
            <person name="Sahashi N."/>
            <person name="Liou R.F."/>
            <person name="Kikuchi T."/>
            <person name="Tsai I.J."/>
        </authorList>
    </citation>
    <scope>NUCLEOTIDE SEQUENCE [LARGE SCALE GENOMIC DNA]</scope>
    <source>
        <strain evidence="7 8">FFPRI411160</strain>
    </source>
</reference>
<keyword evidence="3 6" id="KW-0812">Transmembrane</keyword>
<organism evidence="7 8">
    <name type="scientific">Pyrrhoderma noxium</name>
    <dbReference type="NCBI Taxonomy" id="2282107"/>
    <lineage>
        <taxon>Eukaryota</taxon>
        <taxon>Fungi</taxon>
        <taxon>Dikarya</taxon>
        <taxon>Basidiomycota</taxon>
        <taxon>Agaricomycotina</taxon>
        <taxon>Agaricomycetes</taxon>
        <taxon>Hymenochaetales</taxon>
        <taxon>Hymenochaetaceae</taxon>
        <taxon>Pyrrhoderma</taxon>
    </lineage>
</organism>
<keyword evidence="5 6" id="KW-0472">Membrane</keyword>
<evidence type="ECO:0000256" key="1">
    <source>
        <dbReference type="ARBA" id="ARBA00004141"/>
    </source>
</evidence>
<dbReference type="SUPFAM" id="SSF53474">
    <property type="entry name" value="alpha/beta-Hydrolases"/>
    <property type="match status" value="1"/>
</dbReference>